<evidence type="ECO:0000256" key="4">
    <source>
        <dbReference type="ARBA" id="ARBA00023136"/>
    </source>
</evidence>
<keyword evidence="9" id="KW-1185">Reference proteome</keyword>
<keyword evidence="4" id="KW-0472">Membrane</keyword>
<dbReference type="Gene3D" id="2.30.30.40">
    <property type="entry name" value="SH3 Domains"/>
    <property type="match status" value="3"/>
</dbReference>
<evidence type="ECO:0000313" key="8">
    <source>
        <dbReference type="EMBL" id="CAD2216846.1"/>
    </source>
</evidence>
<dbReference type="Proteomes" id="UP000515908">
    <property type="component" value="Chromosome 07"/>
</dbReference>
<dbReference type="PRINTS" id="PR00452">
    <property type="entry name" value="SH3DOMAIN"/>
</dbReference>
<organism evidence="8 9">
    <name type="scientific">Angomonas deanei</name>
    <dbReference type="NCBI Taxonomy" id="59799"/>
    <lineage>
        <taxon>Eukaryota</taxon>
        <taxon>Discoba</taxon>
        <taxon>Euglenozoa</taxon>
        <taxon>Kinetoplastea</taxon>
        <taxon>Metakinetoplastina</taxon>
        <taxon>Trypanosomatida</taxon>
        <taxon>Trypanosomatidae</taxon>
        <taxon>Strigomonadinae</taxon>
        <taxon>Angomonas</taxon>
    </lineage>
</organism>
<comment type="subcellular location">
    <subcellularLocation>
        <location evidence="1">Membrane</location>
        <topology evidence="1">Peripheral membrane protein</topology>
    </subcellularLocation>
</comment>
<dbReference type="EMBL" id="LR877151">
    <property type="protein sequence ID" value="CAD2216846.1"/>
    <property type="molecule type" value="Genomic_DNA"/>
</dbReference>
<proteinExistence type="predicted"/>
<dbReference type="PANTHER" id="PTHR14167:SF81">
    <property type="entry name" value="ENDOPHILIN-A"/>
    <property type="match status" value="1"/>
</dbReference>
<dbReference type="SMART" id="SM00326">
    <property type="entry name" value="SH3"/>
    <property type="match status" value="3"/>
</dbReference>
<feature type="domain" description="SH3" evidence="7">
    <location>
        <begin position="174"/>
        <end position="285"/>
    </location>
</feature>
<dbReference type="VEuPathDB" id="TriTrypDB:ADEAN_000432400"/>
<evidence type="ECO:0000256" key="5">
    <source>
        <dbReference type="PROSITE-ProRule" id="PRU00192"/>
    </source>
</evidence>
<dbReference type="Pfam" id="PF00018">
    <property type="entry name" value="SH3_1"/>
    <property type="match status" value="2"/>
</dbReference>
<dbReference type="CDD" id="cd00174">
    <property type="entry name" value="SH3"/>
    <property type="match status" value="1"/>
</dbReference>
<protein>
    <submittedName>
        <fullName evidence="8">SH3 domain/Variant SH3 domain containing protein, putative</fullName>
    </submittedName>
</protein>
<sequence>MAEEQCIALFDYELFSDDEISFSKGDVINVMAKGGASGFWKGYVFYSQRTQSYSRPENKKNPNLNTQQIAKCGLFPSCFVTSNMNSVLCEGGFCDKAVTIYSRNSKDENKTANKKEEGKWPSLSFEKGEVLTVLGPSHTPGWWVGVRERPLTAHATRYSSRDYNVPSLFPIHYVSCDIVLAVFDFDGRGHQELSLHVGDVLLVHRRWNDGWWEGTVVASYDLQNNANRDEGNERKNSGVRIVDTSLNCSSMNTSTDTDHGGHAAPPPLAQKRGIFPSNYTIPNVAQKEPPFFCQRCKTILSYYHDNSQHGNLFPSSVDPMKIPLSQGECVTCRRHKIITERMYYNLESFYNSNNHTEEDLKSFNLFANIDVLPTEEKENRKDGKKESNEEGTAAISCRHGNKKGDETLFSLLSHKDIVEVNSNRVKFEKEGE</sequence>
<dbReference type="PROSITE" id="PS50002">
    <property type="entry name" value="SH3"/>
    <property type="match status" value="2"/>
</dbReference>
<name>A0A7G2CAM9_9TRYP</name>
<feature type="domain" description="SH3" evidence="7">
    <location>
        <begin position="1"/>
        <end position="85"/>
    </location>
</feature>
<evidence type="ECO:0000256" key="1">
    <source>
        <dbReference type="ARBA" id="ARBA00004170"/>
    </source>
</evidence>
<dbReference type="InterPro" id="IPR050384">
    <property type="entry name" value="Endophilin_SH3RF"/>
</dbReference>
<dbReference type="SUPFAM" id="SSF50044">
    <property type="entry name" value="SH3-domain"/>
    <property type="match status" value="3"/>
</dbReference>
<dbReference type="OrthoDB" id="2015333at2759"/>
<evidence type="ECO:0000256" key="2">
    <source>
        <dbReference type="ARBA" id="ARBA00022443"/>
    </source>
</evidence>
<dbReference type="InterPro" id="IPR036028">
    <property type="entry name" value="SH3-like_dom_sf"/>
</dbReference>
<keyword evidence="3" id="KW-0175">Coiled coil</keyword>
<dbReference type="AlphaFoldDB" id="A0A7G2CAM9"/>
<keyword evidence="2 5" id="KW-0728">SH3 domain</keyword>
<accession>A0A7G2CAM9</accession>
<reference evidence="8 9" key="1">
    <citation type="submission" date="2020-08" db="EMBL/GenBank/DDBJ databases">
        <authorList>
            <person name="Newling K."/>
            <person name="Davey J."/>
            <person name="Forrester S."/>
        </authorList>
    </citation>
    <scope>NUCLEOTIDE SEQUENCE [LARGE SCALE GENOMIC DNA]</scope>
    <source>
        <strain evidence="9">Crithidia deanei Carvalho (ATCC PRA-265)</strain>
    </source>
</reference>
<gene>
    <name evidence="8" type="ORF">ADEAN_000432400</name>
</gene>
<evidence type="ECO:0000313" key="9">
    <source>
        <dbReference type="Proteomes" id="UP000515908"/>
    </source>
</evidence>
<evidence type="ECO:0000259" key="7">
    <source>
        <dbReference type="PROSITE" id="PS50002"/>
    </source>
</evidence>
<dbReference type="InterPro" id="IPR001452">
    <property type="entry name" value="SH3_domain"/>
</dbReference>
<dbReference type="PANTHER" id="PTHR14167">
    <property type="entry name" value="SH3 DOMAIN-CONTAINING"/>
    <property type="match status" value="1"/>
</dbReference>
<feature type="region of interest" description="Disordered" evidence="6">
    <location>
        <begin position="375"/>
        <end position="403"/>
    </location>
</feature>
<feature type="compositionally biased region" description="Basic and acidic residues" evidence="6">
    <location>
        <begin position="375"/>
        <end position="388"/>
    </location>
</feature>
<evidence type="ECO:0000256" key="3">
    <source>
        <dbReference type="ARBA" id="ARBA00023054"/>
    </source>
</evidence>
<evidence type="ECO:0000256" key="6">
    <source>
        <dbReference type="SAM" id="MobiDB-lite"/>
    </source>
</evidence>